<dbReference type="SUPFAM" id="SSF56935">
    <property type="entry name" value="Porins"/>
    <property type="match status" value="1"/>
</dbReference>
<sequence>MKKYFIGCAFLLLAGSSFAQKKDFGYKFYGQIRTDLFYNSRANEETVDGLFYMYPKDEVLDENGKDLNADGNSNFYTLYTRLGLDVQGPKLGGAKTSAKVEFDFRGSGSTLSVVRLRHAYLNLDWGKSALLVGQTWNPLYGDVAPQILNLNMGAPFQPFGRAPQIRYRYQEKNWQLTAAAVWQSQYLSQGPNGKSNKYIKNSCIPELYLGVDYKDPKWLVGAGIEMISLVPRTEATVNDKTYKVDERVTSLSYEVHMKYKSEKWLVAAKSVLGSNLTHTSMLGGYGVKSINAQTGEQDYSPNRNTSSWLNICYGQKWKPAVFFGYMKNLGTSDAVSKMYGTGTDVDQLVSASAELTYNVPHWKLGVEYNFCSAWYGSMNPSNGKIVDTHSVNNSRIVATALFQF</sequence>
<organism evidence="1">
    <name type="scientific">gut metagenome</name>
    <dbReference type="NCBI Taxonomy" id="749906"/>
    <lineage>
        <taxon>unclassified sequences</taxon>
        <taxon>metagenomes</taxon>
        <taxon>organismal metagenomes</taxon>
    </lineage>
</organism>
<reference evidence="1" key="1">
    <citation type="journal article" date="2012" name="PLoS ONE">
        <title>Gene sets for utilization of primary and secondary nutrition supplies in the distal gut of endangered iberian lynx.</title>
        <authorList>
            <person name="Alcaide M."/>
            <person name="Messina E."/>
            <person name="Richter M."/>
            <person name="Bargiela R."/>
            <person name="Peplies J."/>
            <person name="Huws S.A."/>
            <person name="Newbold C.J."/>
            <person name="Golyshin P.N."/>
            <person name="Simon M.A."/>
            <person name="Lopez G."/>
            <person name="Yakimov M.M."/>
            <person name="Ferrer M."/>
        </authorList>
    </citation>
    <scope>NUCLEOTIDE SEQUENCE</scope>
</reference>
<proteinExistence type="predicted"/>
<evidence type="ECO:0000313" key="1">
    <source>
        <dbReference type="EMBL" id="EJX10060.1"/>
    </source>
</evidence>
<accession>J9H787</accession>
<gene>
    <name evidence="1" type="ORF">EVA_01837</name>
</gene>
<comment type="caution">
    <text evidence="1">The sequence shown here is derived from an EMBL/GenBank/DDBJ whole genome shotgun (WGS) entry which is preliminary data.</text>
</comment>
<protein>
    <recommendedName>
        <fullName evidence="2">Outer membrane protein</fullName>
    </recommendedName>
</protein>
<dbReference type="EMBL" id="AMCI01000263">
    <property type="protein sequence ID" value="EJX10060.1"/>
    <property type="molecule type" value="Genomic_DNA"/>
</dbReference>
<evidence type="ECO:0008006" key="2">
    <source>
        <dbReference type="Google" id="ProtNLM"/>
    </source>
</evidence>
<dbReference type="AlphaFoldDB" id="J9H787"/>
<name>J9H787_9ZZZZ</name>